<gene>
    <name evidence="5" type="primary">rplX</name>
    <name evidence="8" type="ORF">J2X07_003794</name>
</gene>
<comment type="function">
    <text evidence="5">One of two assembly initiator proteins, it binds directly to the 5'-end of the 23S rRNA, where it nucleates assembly of the 50S subunit.</text>
</comment>
<evidence type="ECO:0000259" key="7">
    <source>
        <dbReference type="SMART" id="SM00739"/>
    </source>
</evidence>
<dbReference type="NCBIfam" id="TIGR01079">
    <property type="entry name" value="rplX_bact"/>
    <property type="match status" value="1"/>
</dbReference>
<proteinExistence type="inferred from homology"/>
<dbReference type="InterPro" id="IPR041988">
    <property type="entry name" value="Ribosomal_uL24_KOW"/>
</dbReference>
<feature type="domain" description="KOW" evidence="7">
    <location>
        <begin position="4"/>
        <end position="31"/>
    </location>
</feature>
<evidence type="ECO:0000313" key="8">
    <source>
        <dbReference type="EMBL" id="MDR7074782.1"/>
    </source>
</evidence>
<dbReference type="Pfam" id="PF00467">
    <property type="entry name" value="KOW"/>
    <property type="match status" value="1"/>
</dbReference>
<dbReference type="SUPFAM" id="SSF50104">
    <property type="entry name" value="Translation proteins SH3-like domain"/>
    <property type="match status" value="1"/>
</dbReference>
<dbReference type="EMBL" id="JAVDWA010000011">
    <property type="protein sequence ID" value="MDR7074782.1"/>
    <property type="molecule type" value="Genomic_DNA"/>
</dbReference>
<evidence type="ECO:0000256" key="1">
    <source>
        <dbReference type="ARBA" id="ARBA00010618"/>
    </source>
</evidence>
<dbReference type="InterPro" id="IPR014722">
    <property type="entry name" value="Rib_uL2_dom2"/>
</dbReference>
<dbReference type="PANTHER" id="PTHR12903">
    <property type="entry name" value="MITOCHONDRIAL RIBOSOMAL PROTEIN L24"/>
    <property type="match status" value="1"/>
</dbReference>
<dbReference type="InterPro" id="IPR008991">
    <property type="entry name" value="Translation_prot_SH3-like_sf"/>
</dbReference>
<keyword evidence="3 5" id="KW-0687">Ribonucleoprotein</keyword>
<protein>
    <recommendedName>
        <fullName evidence="4 5">Large ribosomal subunit protein uL24</fullName>
    </recommendedName>
</protein>
<organism evidence="8 9">
    <name type="scientific">Fictibacillus barbaricus</name>
    <dbReference type="NCBI Taxonomy" id="182136"/>
    <lineage>
        <taxon>Bacteria</taxon>
        <taxon>Bacillati</taxon>
        <taxon>Bacillota</taxon>
        <taxon>Bacilli</taxon>
        <taxon>Bacillales</taxon>
        <taxon>Fictibacillaceae</taxon>
        <taxon>Fictibacillus</taxon>
    </lineage>
</organism>
<dbReference type="SMART" id="SM00739">
    <property type="entry name" value="KOW"/>
    <property type="match status" value="1"/>
</dbReference>
<evidence type="ECO:0000256" key="6">
    <source>
        <dbReference type="RuleBase" id="RU003477"/>
    </source>
</evidence>
<keyword evidence="5" id="KW-0699">rRNA-binding</keyword>
<dbReference type="InterPro" id="IPR057264">
    <property type="entry name" value="Ribosomal_uL24_C"/>
</dbReference>
<comment type="function">
    <text evidence="5">One of the proteins that surrounds the polypeptide exit tunnel on the outside of the subunit.</text>
</comment>
<evidence type="ECO:0000256" key="3">
    <source>
        <dbReference type="ARBA" id="ARBA00023274"/>
    </source>
</evidence>
<dbReference type="Gene3D" id="2.30.30.30">
    <property type="match status" value="1"/>
</dbReference>
<keyword evidence="5" id="KW-0694">RNA-binding</keyword>
<keyword evidence="9" id="KW-1185">Reference proteome</keyword>
<comment type="caution">
    <text evidence="8">The sequence shown here is derived from an EMBL/GenBank/DDBJ whole genome shotgun (WGS) entry which is preliminary data.</text>
</comment>
<reference evidence="8 9" key="1">
    <citation type="submission" date="2023-07" db="EMBL/GenBank/DDBJ databases">
        <title>Sorghum-associated microbial communities from plants grown in Nebraska, USA.</title>
        <authorList>
            <person name="Schachtman D."/>
        </authorList>
    </citation>
    <scope>NUCLEOTIDE SEQUENCE [LARGE SCALE GENOMIC DNA]</scope>
    <source>
        <strain evidence="8 9">BE211</strain>
    </source>
</reference>
<evidence type="ECO:0000256" key="2">
    <source>
        <dbReference type="ARBA" id="ARBA00022980"/>
    </source>
</evidence>
<dbReference type="Proteomes" id="UP001258181">
    <property type="component" value="Unassembled WGS sequence"/>
</dbReference>
<comment type="subunit">
    <text evidence="5">Part of the 50S ribosomal subunit.</text>
</comment>
<dbReference type="InterPro" id="IPR003256">
    <property type="entry name" value="Ribosomal_uL24"/>
</dbReference>
<comment type="similarity">
    <text evidence="1 5 6">Belongs to the universal ribosomal protein uL24 family.</text>
</comment>
<dbReference type="InterPro" id="IPR005825">
    <property type="entry name" value="Ribosomal_uL24_CS"/>
</dbReference>
<dbReference type="HAMAP" id="MF_01326_B">
    <property type="entry name" value="Ribosomal_uL24_B"/>
    <property type="match status" value="1"/>
</dbReference>
<evidence type="ECO:0000256" key="4">
    <source>
        <dbReference type="ARBA" id="ARBA00035206"/>
    </source>
</evidence>
<dbReference type="PROSITE" id="PS01108">
    <property type="entry name" value="RIBOSOMAL_L24"/>
    <property type="match status" value="1"/>
</dbReference>
<accession>A0ABU1U5P6</accession>
<dbReference type="Pfam" id="PF17136">
    <property type="entry name" value="ribosomal_L24"/>
    <property type="match status" value="1"/>
</dbReference>
<evidence type="ECO:0000313" key="9">
    <source>
        <dbReference type="Proteomes" id="UP001258181"/>
    </source>
</evidence>
<name>A0ABU1U5P6_9BACL</name>
<dbReference type="InterPro" id="IPR005824">
    <property type="entry name" value="KOW"/>
</dbReference>
<dbReference type="CDD" id="cd06089">
    <property type="entry name" value="KOW_RPL26"/>
    <property type="match status" value="1"/>
</dbReference>
<evidence type="ECO:0000256" key="5">
    <source>
        <dbReference type="HAMAP-Rule" id="MF_01326"/>
    </source>
</evidence>
<sequence>MPLHVKKGDKVQVISGKDKGKQGVILEAYPKQNRVLVEGVNVVKKHAKPSQANPQGGILSQEAPIHASNVMPLDPKTGAPTRVGYKTVDGTKVRVAKKSGETLDK</sequence>
<dbReference type="GO" id="GO:0005840">
    <property type="term" value="C:ribosome"/>
    <property type="evidence" value="ECO:0007669"/>
    <property type="project" value="UniProtKB-KW"/>
</dbReference>
<keyword evidence="2 5" id="KW-0689">Ribosomal protein</keyword>